<name>A0AAV2LU65_KNICA</name>
<evidence type="ECO:0000256" key="8">
    <source>
        <dbReference type="ARBA" id="ARBA00022525"/>
    </source>
</evidence>
<comment type="similarity">
    <text evidence="4">Belongs to the IL-1 family.</text>
</comment>
<keyword evidence="14" id="KW-1185">Reference proteome</keyword>
<dbReference type="GO" id="GO:0001660">
    <property type="term" value="P:fever generation"/>
    <property type="evidence" value="ECO:0007669"/>
    <property type="project" value="UniProtKB-KW"/>
</dbReference>
<dbReference type="GO" id="GO:0051781">
    <property type="term" value="P:positive regulation of cell division"/>
    <property type="evidence" value="ECO:0007669"/>
    <property type="project" value="UniProtKB-KW"/>
</dbReference>
<organism evidence="13 14">
    <name type="scientific">Knipowitschia caucasica</name>
    <name type="common">Caucasian dwarf goby</name>
    <name type="synonym">Pomatoschistus caucasicus</name>
    <dbReference type="NCBI Taxonomy" id="637954"/>
    <lineage>
        <taxon>Eukaryota</taxon>
        <taxon>Metazoa</taxon>
        <taxon>Chordata</taxon>
        <taxon>Craniata</taxon>
        <taxon>Vertebrata</taxon>
        <taxon>Euteleostomi</taxon>
        <taxon>Actinopterygii</taxon>
        <taxon>Neopterygii</taxon>
        <taxon>Teleostei</taxon>
        <taxon>Neoteleostei</taxon>
        <taxon>Acanthomorphata</taxon>
        <taxon>Gobiaria</taxon>
        <taxon>Gobiiformes</taxon>
        <taxon>Gobioidei</taxon>
        <taxon>Gobiidae</taxon>
        <taxon>Gobiinae</taxon>
        <taxon>Knipowitschia</taxon>
    </lineage>
</organism>
<dbReference type="GO" id="GO:0005764">
    <property type="term" value="C:lysosome"/>
    <property type="evidence" value="ECO:0007669"/>
    <property type="project" value="UniProtKB-SubCell"/>
</dbReference>
<dbReference type="GO" id="GO:0005829">
    <property type="term" value="C:cytosol"/>
    <property type="evidence" value="ECO:0007669"/>
    <property type="project" value="UniProtKB-SubCell"/>
</dbReference>
<evidence type="ECO:0000256" key="5">
    <source>
        <dbReference type="ARBA" id="ARBA00014702"/>
    </source>
</evidence>
<evidence type="ECO:0000256" key="2">
    <source>
        <dbReference type="ARBA" id="ARBA00004514"/>
    </source>
</evidence>
<dbReference type="SUPFAM" id="SSF50353">
    <property type="entry name" value="Cytokine"/>
    <property type="match status" value="1"/>
</dbReference>
<keyword evidence="8" id="KW-0964">Secreted</keyword>
<evidence type="ECO:0000256" key="11">
    <source>
        <dbReference type="ARBA" id="ARBA00023228"/>
    </source>
</evidence>
<dbReference type="InterPro" id="IPR008996">
    <property type="entry name" value="IL1/FGF"/>
</dbReference>
<dbReference type="GO" id="GO:0019221">
    <property type="term" value="P:cytokine-mediated signaling pathway"/>
    <property type="evidence" value="ECO:0007669"/>
    <property type="project" value="TreeGrafter"/>
</dbReference>
<keyword evidence="7" id="KW-0202">Cytokine</keyword>
<dbReference type="GO" id="GO:0005615">
    <property type="term" value="C:extracellular space"/>
    <property type="evidence" value="ECO:0007669"/>
    <property type="project" value="UniProtKB-KW"/>
</dbReference>
<keyword evidence="11" id="KW-0458">Lysosome</keyword>
<dbReference type="InterPro" id="IPR000975">
    <property type="entry name" value="IL-1_fam"/>
</dbReference>
<dbReference type="PANTHER" id="PTHR10078:SF30">
    <property type="entry name" value="INTERLEUKIN-1 BETA"/>
    <property type="match status" value="1"/>
</dbReference>
<dbReference type="Gene3D" id="2.80.10.50">
    <property type="match status" value="1"/>
</dbReference>
<proteinExistence type="inferred from homology"/>
<reference evidence="13 14" key="1">
    <citation type="submission" date="2024-04" db="EMBL/GenBank/DDBJ databases">
        <authorList>
            <person name="Waldvogel A.-M."/>
            <person name="Schoenle A."/>
        </authorList>
    </citation>
    <scope>NUCLEOTIDE SEQUENCE [LARGE SCALE GENOMIC DNA]</scope>
</reference>
<evidence type="ECO:0000256" key="9">
    <source>
        <dbReference type="ARBA" id="ARBA00022620"/>
    </source>
</evidence>
<keyword evidence="10" id="KW-0395">Inflammatory response</keyword>
<keyword evidence="6" id="KW-0963">Cytoplasm</keyword>
<evidence type="ECO:0000313" key="14">
    <source>
        <dbReference type="Proteomes" id="UP001497482"/>
    </source>
</evidence>
<keyword evidence="9" id="KW-0666">Pyrogen</keyword>
<dbReference type="GO" id="GO:0071222">
    <property type="term" value="P:cellular response to lipopolysaccharide"/>
    <property type="evidence" value="ECO:0007669"/>
    <property type="project" value="TreeGrafter"/>
</dbReference>
<dbReference type="GO" id="GO:0006955">
    <property type="term" value="P:immune response"/>
    <property type="evidence" value="ECO:0007669"/>
    <property type="project" value="InterPro"/>
</dbReference>
<protein>
    <recommendedName>
        <fullName evidence="5">Interleukin-1 beta</fullName>
    </recommendedName>
</protein>
<gene>
    <name evidence="13" type="ORF">KC01_LOCUS32082</name>
</gene>
<evidence type="ECO:0000256" key="7">
    <source>
        <dbReference type="ARBA" id="ARBA00022514"/>
    </source>
</evidence>
<dbReference type="Proteomes" id="UP001497482">
    <property type="component" value="Chromosome 4"/>
</dbReference>
<dbReference type="GO" id="GO:0010628">
    <property type="term" value="P:positive regulation of gene expression"/>
    <property type="evidence" value="ECO:0007669"/>
    <property type="project" value="TreeGrafter"/>
</dbReference>
<dbReference type="EMBL" id="OZ035826">
    <property type="protein sequence ID" value="CAL1604594.1"/>
    <property type="molecule type" value="Genomic_DNA"/>
</dbReference>
<dbReference type="AlphaFoldDB" id="A0AAV2LU65"/>
<comment type="subcellular location">
    <subcellularLocation>
        <location evidence="2">Cytoplasm</location>
        <location evidence="2">Cytosol</location>
    </subcellularLocation>
    <subcellularLocation>
        <location evidence="1">Lysosome</location>
    </subcellularLocation>
    <subcellularLocation>
        <location evidence="3">Secreted</location>
        <location evidence="3">Extracellular exosome</location>
    </subcellularLocation>
</comment>
<evidence type="ECO:0000256" key="6">
    <source>
        <dbReference type="ARBA" id="ARBA00022490"/>
    </source>
</evidence>
<dbReference type="CDD" id="cd00100">
    <property type="entry name" value="beta-trefoil_IL1"/>
    <property type="match status" value="1"/>
</dbReference>
<evidence type="ECO:0000313" key="13">
    <source>
        <dbReference type="EMBL" id="CAL1604594.1"/>
    </source>
</evidence>
<dbReference type="Pfam" id="PF00340">
    <property type="entry name" value="IL1"/>
    <property type="match status" value="1"/>
</dbReference>
<evidence type="ECO:0000256" key="3">
    <source>
        <dbReference type="ARBA" id="ARBA00004550"/>
    </source>
</evidence>
<sequence length="352" mass="39789">MEDFPVDGGVLLNHQLTNGKHQYEVKNVMKIQRPDGEKNFLRRGDKLMLVNDTDIQDVSPEKLAHVLSQGSPMLTVHKTIRKKQPEVADDEDVMVPVSKEKRVLSFGLEMRRESDSAQGTLLLTGGDEEGTCKEQEREADFLVVTMKKTTISVVKGRSCDPKVPCHECRDAQCHYNDVVVVAESSTITLVSRGSGSLKCLKGNEVEVEHSSHMYLRALCDQSRAYVSHKPERMTIYYYRSVNLDPRGLPVVLNFTNSNCFLMSCADGDRVLLKVQFCEKKNLKKISNSDQHLLSFVFYMKSEPTGKTTFESAKHCGWFIQVSGSDCEVLLQTEEPREEKMFHILIQTQCGCD</sequence>
<evidence type="ECO:0000256" key="12">
    <source>
        <dbReference type="ARBA" id="ARBA00023246"/>
    </source>
</evidence>
<accession>A0AAV2LU65</accession>
<keyword evidence="12" id="KW-0497">Mitogen</keyword>
<evidence type="ECO:0000256" key="1">
    <source>
        <dbReference type="ARBA" id="ARBA00004371"/>
    </source>
</evidence>
<dbReference type="PANTHER" id="PTHR10078">
    <property type="entry name" value="INTERLEUKIN-1 FAMILY MEMBER"/>
    <property type="match status" value="1"/>
</dbReference>
<dbReference type="GO" id="GO:0005125">
    <property type="term" value="F:cytokine activity"/>
    <property type="evidence" value="ECO:0007669"/>
    <property type="project" value="UniProtKB-KW"/>
</dbReference>
<evidence type="ECO:0000256" key="4">
    <source>
        <dbReference type="ARBA" id="ARBA00010448"/>
    </source>
</evidence>
<evidence type="ECO:0000256" key="10">
    <source>
        <dbReference type="ARBA" id="ARBA00023198"/>
    </source>
</evidence>